<evidence type="ECO:0000313" key="2">
    <source>
        <dbReference type="EMBL" id="JAE30075.1"/>
    </source>
</evidence>
<protein>
    <submittedName>
        <fullName evidence="2">Uncharacterized protein</fullName>
    </submittedName>
</protein>
<accession>A0A0A9GYJ7</accession>
<feature type="region of interest" description="Disordered" evidence="1">
    <location>
        <begin position="46"/>
        <end position="73"/>
    </location>
</feature>
<organism evidence="2">
    <name type="scientific">Arundo donax</name>
    <name type="common">Giant reed</name>
    <name type="synonym">Donax arundinaceus</name>
    <dbReference type="NCBI Taxonomy" id="35708"/>
    <lineage>
        <taxon>Eukaryota</taxon>
        <taxon>Viridiplantae</taxon>
        <taxon>Streptophyta</taxon>
        <taxon>Embryophyta</taxon>
        <taxon>Tracheophyta</taxon>
        <taxon>Spermatophyta</taxon>
        <taxon>Magnoliopsida</taxon>
        <taxon>Liliopsida</taxon>
        <taxon>Poales</taxon>
        <taxon>Poaceae</taxon>
        <taxon>PACMAD clade</taxon>
        <taxon>Arundinoideae</taxon>
        <taxon>Arundineae</taxon>
        <taxon>Arundo</taxon>
    </lineage>
</organism>
<reference evidence="2" key="2">
    <citation type="journal article" date="2015" name="Data Brief">
        <title>Shoot transcriptome of the giant reed, Arundo donax.</title>
        <authorList>
            <person name="Barrero R.A."/>
            <person name="Guerrero F.D."/>
            <person name="Moolhuijzen P."/>
            <person name="Goolsby J.A."/>
            <person name="Tidwell J."/>
            <person name="Bellgard S.E."/>
            <person name="Bellgard M.I."/>
        </authorList>
    </citation>
    <scope>NUCLEOTIDE SEQUENCE</scope>
    <source>
        <tissue evidence="2">Shoot tissue taken approximately 20 cm above the soil surface</tissue>
    </source>
</reference>
<feature type="compositionally biased region" description="Polar residues" evidence="1">
    <location>
        <begin position="61"/>
        <end position="73"/>
    </location>
</feature>
<feature type="compositionally biased region" description="Basic and acidic residues" evidence="1">
    <location>
        <begin position="51"/>
        <end position="60"/>
    </location>
</feature>
<name>A0A0A9GYJ7_ARUDO</name>
<reference evidence="2" key="1">
    <citation type="submission" date="2014-09" db="EMBL/GenBank/DDBJ databases">
        <authorList>
            <person name="Magalhaes I.L.F."/>
            <person name="Oliveira U."/>
            <person name="Santos F.R."/>
            <person name="Vidigal T.H.D.A."/>
            <person name="Brescovit A.D."/>
            <person name="Santos A.J."/>
        </authorList>
    </citation>
    <scope>NUCLEOTIDE SEQUENCE</scope>
    <source>
        <tissue evidence="2">Shoot tissue taken approximately 20 cm above the soil surface</tissue>
    </source>
</reference>
<dbReference type="EMBL" id="GBRH01167821">
    <property type="protein sequence ID" value="JAE30075.1"/>
    <property type="molecule type" value="Transcribed_RNA"/>
</dbReference>
<proteinExistence type="predicted"/>
<dbReference type="AlphaFoldDB" id="A0A0A9GYJ7"/>
<sequence length="73" mass="8378">MKEVQSQQTRSQDNEQQKIGSHLCVNAYSEIGFADIFPVRFSRTSFTENGNHSEHGEQARSTRVQSDNQFNED</sequence>
<evidence type="ECO:0000256" key="1">
    <source>
        <dbReference type="SAM" id="MobiDB-lite"/>
    </source>
</evidence>